<gene>
    <name evidence="2" type="ORF">TGARI_263100A</name>
</gene>
<accession>A0A139XPN5</accession>
<dbReference type="InterPro" id="IPR031390">
    <property type="entry name" value="OFCC1"/>
</dbReference>
<evidence type="ECO:0000313" key="3">
    <source>
        <dbReference type="Proteomes" id="UP000074247"/>
    </source>
</evidence>
<dbReference type="AlphaFoldDB" id="A0A139XPN5"/>
<organism evidence="2 3">
    <name type="scientific">Toxoplasma gondii ARI</name>
    <dbReference type="NCBI Taxonomy" id="1074872"/>
    <lineage>
        <taxon>Eukaryota</taxon>
        <taxon>Sar</taxon>
        <taxon>Alveolata</taxon>
        <taxon>Apicomplexa</taxon>
        <taxon>Conoidasida</taxon>
        <taxon>Coccidia</taxon>
        <taxon>Eucoccidiorida</taxon>
        <taxon>Eimeriorina</taxon>
        <taxon>Sarcocystidae</taxon>
        <taxon>Toxoplasma</taxon>
    </lineage>
</organism>
<proteinExistence type="predicted"/>
<feature type="region of interest" description="Disordered" evidence="1">
    <location>
        <begin position="1"/>
        <end position="29"/>
    </location>
</feature>
<name>A0A139XPN5_TOXGO</name>
<dbReference type="PANTHER" id="PTHR33862">
    <property type="entry name" value="OROFACIAL CLEFT 1 CANDIDATE GENE 1 PROTEIN"/>
    <property type="match status" value="1"/>
</dbReference>
<evidence type="ECO:0000313" key="2">
    <source>
        <dbReference type="EMBL" id="KYF40739.1"/>
    </source>
</evidence>
<dbReference type="EMBL" id="AGQS02005392">
    <property type="protein sequence ID" value="KYF40739.1"/>
    <property type="molecule type" value="Genomic_DNA"/>
</dbReference>
<dbReference type="OrthoDB" id="347244at2759"/>
<comment type="caution">
    <text evidence="2">The sequence shown here is derived from an EMBL/GenBank/DDBJ whole genome shotgun (WGS) entry which is preliminary data.</text>
</comment>
<reference evidence="2 3" key="1">
    <citation type="journal article" date="2016" name="Nat. Commun.">
        <title>Local admixture of amplified and diversified secreted pathogenesis determinants shapes mosaic Toxoplasma gondii genomes.</title>
        <authorList>
            <person name="Lorenzi H."/>
            <person name="Khan A."/>
            <person name="Behnke M.S."/>
            <person name="Namasivayam S."/>
            <person name="Swapna L.S."/>
            <person name="Hadjithomas M."/>
            <person name="Karamycheva S."/>
            <person name="Pinney D."/>
            <person name="Brunk B.P."/>
            <person name="Ajioka J.W."/>
            <person name="Ajzenberg D."/>
            <person name="Boothroyd J.C."/>
            <person name="Boyle J.P."/>
            <person name="Darde M.L."/>
            <person name="Diaz-Miranda M.A."/>
            <person name="Dubey J.P."/>
            <person name="Fritz H.M."/>
            <person name="Gennari S.M."/>
            <person name="Gregory B.D."/>
            <person name="Kim K."/>
            <person name="Saeij J.P."/>
            <person name="Su C."/>
            <person name="White M.W."/>
            <person name="Zhu X.Q."/>
            <person name="Howe D.K."/>
            <person name="Rosenthal B.M."/>
            <person name="Grigg M.E."/>
            <person name="Parkinson J."/>
            <person name="Liu L."/>
            <person name="Kissinger J.C."/>
            <person name="Roos D.S."/>
            <person name="Sibley L.D."/>
        </authorList>
    </citation>
    <scope>NUCLEOTIDE SEQUENCE [LARGE SCALE GENOMIC DNA]</scope>
    <source>
        <strain evidence="2 3">ARI</strain>
    </source>
</reference>
<protein>
    <submittedName>
        <fullName evidence="2">Uncharacterized protein</fullName>
    </submittedName>
</protein>
<evidence type="ECO:0000256" key="1">
    <source>
        <dbReference type="SAM" id="MobiDB-lite"/>
    </source>
</evidence>
<feature type="compositionally biased region" description="Basic and acidic residues" evidence="1">
    <location>
        <begin position="15"/>
        <end position="29"/>
    </location>
</feature>
<dbReference type="PANTHER" id="PTHR33862:SF3">
    <property type="entry name" value="OROFACIAL CLEFT 1 CANDIDATE GENE 1 PROTEIN"/>
    <property type="match status" value="1"/>
</dbReference>
<dbReference type="VEuPathDB" id="ToxoDB:TGARI_263100A"/>
<dbReference type="Proteomes" id="UP000074247">
    <property type="component" value="Unassembled WGS sequence"/>
</dbReference>
<sequence length="503" mass="57514">MKPDTITLGVADEEDIRHRDEKTAESKFNEKQEDVIRFQRQAAEFEKLEQVARQRLLTQLAEKEKDLDAKAQDAAVRDKERQDHLNKTLRAAEYKLQAALSVRKGELKTTYGSLGVDRAYTRFATEQKPPEKKAFIGKKYKVDWVRAPQPLRLRVDVCRAVKDKLPQGQYVIMASVWNRLGGHRLQWSSLQNLEDHEQDTKKKSVLRQVTDLLDDSKRKAKEVSGVISTSSAVTAPVAHSGLWYTDILRFDQTIYLACPPEKDITPSMCLILELYYLRGSISPVDKVVAWGAFPLVDSDFKLISGCFKVPLLRGHVDPSVNTYAQYEKLYREDIQPWIGNLYFRCDRLPKYSAGQLEFEVLLNYTGNLLGVKRRQQRPELTTGELRDNAERTVDELRQALNEPHEVLPDTEDAVMKDGVRAVKTSGMTGDGYRPLTDAADFDEFHYSVTSGHTLVRKNELSRKAKYISNELFGDFVVSTDVRELGEKPFALAKKKKRHACWKC</sequence>